<comment type="caution">
    <text evidence="11">The sequence shown here is derived from an EMBL/GenBank/DDBJ whole genome shotgun (WGS) entry which is preliminary data.</text>
</comment>
<evidence type="ECO:0000256" key="2">
    <source>
        <dbReference type="ARBA" id="ARBA00022525"/>
    </source>
</evidence>
<proteinExistence type="predicted"/>
<dbReference type="SUPFAM" id="SSF57586">
    <property type="entry name" value="TNF receptor-like"/>
    <property type="match status" value="2"/>
</dbReference>
<keyword evidence="4 9" id="KW-0732">Signal</keyword>
<feature type="disulfide bond" evidence="8">
    <location>
        <begin position="130"/>
        <end position="148"/>
    </location>
</feature>
<dbReference type="InterPro" id="IPR052459">
    <property type="entry name" value="TNFRSF_decoy_receptor"/>
</dbReference>
<name>A0AAV7P3R9_PLEWA</name>
<evidence type="ECO:0000256" key="5">
    <source>
        <dbReference type="ARBA" id="ARBA00022737"/>
    </source>
</evidence>
<evidence type="ECO:0000256" key="6">
    <source>
        <dbReference type="ARBA" id="ARBA00023157"/>
    </source>
</evidence>
<dbReference type="CDD" id="cd10575">
    <property type="entry name" value="TNFRSF6B"/>
    <property type="match status" value="1"/>
</dbReference>
<evidence type="ECO:0000313" key="11">
    <source>
        <dbReference type="EMBL" id="KAJ1122836.1"/>
    </source>
</evidence>
<comment type="caution">
    <text evidence="8">Lacks conserved residue(s) required for the propagation of feature annotation.</text>
</comment>
<reference evidence="11" key="1">
    <citation type="journal article" date="2022" name="bioRxiv">
        <title>Sequencing and chromosome-scale assembly of the giantPleurodeles waltlgenome.</title>
        <authorList>
            <person name="Brown T."/>
            <person name="Elewa A."/>
            <person name="Iarovenko S."/>
            <person name="Subramanian E."/>
            <person name="Araus A.J."/>
            <person name="Petzold A."/>
            <person name="Susuki M."/>
            <person name="Suzuki K.-i.T."/>
            <person name="Hayashi T."/>
            <person name="Toyoda A."/>
            <person name="Oliveira C."/>
            <person name="Osipova E."/>
            <person name="Leigh N.D."/>
            <person name="Simon A."/>
            <person name="Yun M.H."/>
        </authorList>
    </citation>
    <scope>NUCLEOTIDE SEQUENCE</scope>
    <source>
        <strain evidence="11">20211129_DDA</strain>
        <tissue evidence="11">Liver</tissue>
    </source>
</reference>
<dbReference type="PANTHER" id="PTHR23097">
    <property type="entry name" value="TUMOR NECROSIS FACTOR RECEPTOR SUPERFAMILY MEMBER"/>
    <property type="match status" value="1"/>
</dbReference>
<feature type="repeat" description="TNFR-Cys" evidence="8">
    <location>
        <begin position="112"/>
        <end position="148"/>
    </location>
</feature>
<organism evidence="11 12">
    <name type="scientific">Pleurodeles waltl</name>
    <name type="common">Iberian ribbed newt</name>
    <dbReference type="NCBI Taxonomy" id="8319"/>
    <lineage>
        <taxon>Eukaryota</taxon>
        <taxon>Metazoa</taxon>
        <taxon>Chordata</taxon>
        <taxon>Craniata</taxon>
        <taxon>Vertebrata</taxon>
        <taxon>Euteleostomi</taxon>
        <taxon>Amphibia</taxon>
        <taxon>Batrachia</taxon>
        <taxon>Caudata</taxon>
        <taxon>Salamandroidea</taxon>
        <taxon>Salamandridae</taxon>
        <taxon>Pleurodelinae</taxon>
        <taxon>Pleurodeles</taxon>
    </lineage>
</organism>
<dbReference type="Proteomes" id="UP001066276">
    <property type="component" value="Chromosome 7"/>
</dbReference>
<feature type="disulfide bond" evidence="8">
    <location>
        <begin position="93"/>
        <end position="111"/>
    </location>
</feature>
<sequence>MSAQSLRHGPPANKWILAVVVLVMLDVTDSEPTYQWKDPTTGEAVTCEKCPPGTSVSSHCTRDRRTECQRCPGLHYTELWNYADECRYCNVFCGEREVEVQPCDPTHNRQCQCQPGFYLDFEFCVEHSKCPPGFGVQTLGTSYSDTVCQKCLPGTFSNTSSRTEPCQPHRDCRAEGLAVNVEGDQHHDTLCTSCRGYDASTQEGDECEQAIFDFMTSRISPKSLNQLLRALESTGQRPRKQLNKKSLRKLRTFLQKPRDSNPGQNLVDTLLQLLDHAHLHKLQKEIRRKFRIDQ</sequence>
<dbReference type="SMART" id="SM00208">
    <property type="entry name" value="TNFR"/>
    <property type="match status" value="4"/>
</dbReference>
<protein>
    <recommendedName>
        <fullName evidence="10">TNFR-Cys domain-containing protein</fullName>
    </recommendedName>
</protein>
<feature type="chain" id="PRO_5043473786" description="TNFR-Cys domain-containing protein" evidence="9">
    <location>
        <begin position="31"/>
        <end position="294"/>
    </location>
</feature>
<evidence type="ECO:0000256" key="3">
    <source>
        <dbReference type="ARBA" id="ARBA00022703"/>
    </source>
</evidence>
<dbReference type="Pfam" id="PF00020">
    <property type="entry name" value="TNFR_c6"/>
    <property type="match status" value="2"/>
</dbReference>
<comment type="subcellular location">
    <subcellularLocation>
        <location evidence="1">Secreted</location>
    </subcellularLocation>
</comment>
<feature type="repeat" description="TNFR-Cys" evidence="8">
    <location>
        <begin position="70"/>
        <end position="111"/>
    </location>
</feature>
<dbReference type="InterPro" id="IPR034023">
    <property type="entry name" value="TNFRSF6B_N"/>
</dbReference>
<evidence type="ECO:0000256" key="9">
    <source>
        <dbReference type="SAM" id="SignalP"/>
    </source>
</evidence>
<dbReference type="EMBL" id="JANPWB010000011">
    <property type="protein sequence ID" value="KAJ1122836.1"/>
    <property type="molecule type" value="Genomic_DNA"/>
</dbReference>
<gene>
    <name evidence="11" type="ORF">NDU88_001309</name>
</gene>
<evidence type="ECO:0000256" key="4">
    <source>
        <dbReference type="ARBA" id="ARBA00022729"/>
    </source>
</evidence>
<evidence type="ECO:0000259" key="10">
    <source>
        <dbReference type="PROSITE" id="PS50050"/>
    </source>
</evidence>
<keyword evidence="12" id="KW-1185">Reference proteome</keyword>
<keyword evidence="7" id="KW-0325">Glycoprotein</keyword>
<dbReference type="PANTHER" id="PTHR23097:SF116">
    <property type="entry name" value="TUMOR NECROSIS FACTOR RECEPTOR SUPERFAMILY MEMBER 6B"/>
    <property type="match status" value="1"/>
</dbReference>
<feature type="domain" description="TNFR-Cys" evidence="10">
    <location>
        <begin position="70"/>
        <end position="111"/>
    </location>
</feature>
<feature type="signal peptide" evidence="9">
    <location>
        <begin position="1"/>
        <end position="30"/>
    </location>
</feature>
<keyword evidence="6 8" id="KW-1015">Disulfide bond</keyword>
<dbReference type="GO" id="GO:0006915">
    <property type="term" value="P:apoptotic process"/>
    <property type="evidence" value="ECO:0007669"/>
    <property type="project" value="UniProtKB-KW"/>
</dbReference>
<evidence type="ECO:0000256" key="8">
    <source>
        <dbReference type="PROSITE-ProRule" id="PRU00206"/>
    </source>
</evidence>
<keyword evidence="2" id="KW-0964">Secreted</keyword>
<evidence type="ECO:0000256" key="7">
    <source>
        <dbReference type="ARBA" id="ARBA00023180"/>
    </source>
</evidence>
<dbReference type="Gene3D" id="2.10.50.10">
    <property type="entry name" value="Tumor Necrosis Factor Receptor, subunit A, domain 2"/>
    <property type="match status" value="3"/>
</dbReference>
<evidence type="ECO:0000256" key="1">
    <source>
        <dbReference type="ARBA" id="ARBA00004613"/>
    </source>
</evidence>
<feature type="disulfide bond" evidence="8">
    <location>
        <begin position="71"/>
        <end position="86"/>
    </location>
</feature>
<dbReference type="PROSITE" id="PS50050">
    <property type="entry name" value="TNFR_NGFR_2"/>
    <property type="match status" value="2"/>
</dbReference>
<evidence type="ECO:0000313" key="12">
    <source>
        <dbReference type="Proteomes" id="UP001066276"/>
    </source>
</evidence>
<feature type="domain" description="TNFR-Cys" evidence="10">
    <location>
        <begin position="112"/>
        <end position="148"/>
    </location>
</feature>
<keyword evidence="5" id="KW-0677">Repeat</keyword>
<dbReference type="InterPro" id="IPR001368">
    <property type="entry name" value="TNFR/NGFR_Cys_rich_reg"/>
</dbReference>
<dbReference type="AlphaFoldDB" id="A0AAV7P3R9"/>
<accession>A0AAV7P3R9</accession>
<keyword evidence="3" id="KW-0053">Apoptosis</keyword>
<dbReference type="GO" id="GO:0005576">
    <property type="term" value="C:extracellular region"/>
    <property type="evidence" value="ECO:0007669"/>
    <property type="project" value="UniProtKB-SubCell"/>
</dbReference>